<feature type="transmembrane region" description="Helical" evidence="1">
    <location>
        <begin position="20"/>
        <end position="44"/>
    </location>
</feature>
<sequence>MRTPAEHGSGPLSQIAGAVFRYTVLGLCLVVTCAPTLVVIVLLGQGSSTVPFQVLALLPVAPALSAGLWAVRGWQQDADASAFLLFVRGCRRNVGDVLRWWVPTLAVGGVLGANVALADVVPGAELVRGLSIVVAVLLPLWSGQMLIVTTFFAFRTRDAARIAAAELFSSWRVTLAHVSLLVVAVGVVRLGTEALLLFCAWAFVALLEVSSRPTVRDVRVRFTVRA</sequence>
<keyword evidence="1" id="KW-0472">Membrane</keyword>
<feature type="transmembrane region" description="Helical" evidence="1">
    <location>
        <begin position="166"/>
        <end position="188"/>
    </location>
</feature>
<keyword evidence="3" id="KW-1185">Reference proteome</keyword>
<keyword evidence="1" id="KW-1133">Transmembrane helix</keyword>
<reference evidence="2 3" key="1">
    <citation type="submission" date="2020-05" db="EMBL/GenBank/DDBJ databases">
        <title>Genomic Encyclopedia of Type Strains, Phase III (KMG-III): the genomes of soil and plant-associated and newly described type strains.</title>
        <authorList>
            <person name="Whitman W."/>
        </authorList>
    </citation>
    <scope>NUCLEOTIDE SEQUENCE [LARGE SCALE GENOMIC DNA]</scope>
    <source>
        <strain evidence="2 3">KCTC 19046</strain>
    </source>
</reference>
<evidence type="ECO:0000256" key="1">
    <source>
        <dbReference type="SAM" id="Phobius"/>
    </source>
</evidence>
<organism evidence="2 3">
    <name type="scientific">Isoptericola halotolerans</name>
    <dbReference type="NCBI Taxonomy" id="300560"/>
    <lineage>
        <taxon>Bacteria</taxon>
        <taxon>Bacillati</taxon>
        <taxon>Actinomycetota</taxon>
        <taxon>Actinomycetes</taxon>
        <taxon>Micrococcales</taxon>
        <taxon>Promicromonosporaceae</taxon>
        <taxon>Isoptericola</taxon>
    </lineage>
</organism>
<accession>A0ABX2A558</accession>
<keyword evidence="1" id="KW-0812">Transmembrane</keyword>
<dbReference type="EMBL" id="JABEZU010000002">
    <property type="protein sequence ID" value="NOV97706.1"/>
    <property type="molecule type" value="Genomic_DNA"/>
</dbReference>
<feature type="transmembrane region" description="Helical" evidence="1">
    <location>
        <begin position="130"/>
        <end position="154"/>
    </location>
</feature>
<gene>
    <name evidence="2" type="ORF">HDG69_002281</name>
</gene>
<dbReference type="RefSeq" id="WP_171783887.1">
    <property type="nucleotide sequence ID" value="NZ_BAAAML010000009.1"/>
</dbReference>
<feature type="transmembrane region" description="Helical" evidence="1">
    <location>
        <begin position="50"/>
        <end position="71"/>
    </location>
</feature>
<evidence type="ECO:0000313" key="3">
    <source>
        <dbReference type="Proteomes" id="UP000757540"/>
    </source>
</evidence>
<evidence type="ECO:0000313" key="2">
    <source>
        <dbReference type="EMBL" id="NOV97706.1"/>
    </source>
</evidence>
<feature type="transmembrane region" description="Helical" evidence="1">
    <location>
        <begin position="98"/>
        <end position="118"/>
    </location>
</feature>
<comment type="caution">
    <text evidence="2">The sequence shown here is derived from an EMBL/GenBank/DDBJ whole genome shotgun (WGS) entry which is preliminary data.</text>
</comment>
<evidence type="ECO:0008006" key="4">
    <source>
        <dbReference type="Google" id="ProtNLM"/>
    </source>
</evidence>
<feature type="transmembrane region" description="Helical" evidence="1">
    <location>
        <begin position="194"/>
        <end position="211"/>
    </location>
</feature>
<dbReference type="Proteomes" id="UP000757540">
    <property type="component" value="Unassembled WGS sequence"/>
</dbReference>
<proteinExistence type="predicted"/>
<name>A0ABX2A558_9MICO</name>
<protein>
    <recommendedName>
        <fullName evidence="4">Membrane protein YesL</fullName>
    </recommendedName>
</protein>